<dbReference type="Pfam" id="PF00270">
    <property type="entry name" value="DEAD"/>
    <property type="match status" value="1"/>
</dbReference>
<comment type="similarity">
    <text evidence="1">Belongs to the helicase family. RecQ subfamily.</text>
</comment>
<accession>A0A1B8AAN6</accession>
<dbReference type="InterPro" id="IPR027417">
    <property type="entry name" value="P-loop_NTPase"/>
</dbReference>
<keyword evidence="2" id="KW-0175">Coiled coil</keyword>
<dbReference type="PANTHER" id="PTHR13710">
    <property type="entry name" value="DNA HELICASE RECQ FAMILY MEMBER"/>
    <property type="match status" value="1"/>
</dbReference>
<dbReference type="GO" id="GO:0005737">
    <property type="term" value="C:cytoplasm"/>
    <property type="evidence" value="ECO:0007669"/>
    <property type="project" value="TreeGrafter"/>
</dbReference>
<feature type="compositionally biased region" description="Basic and acidic residues" evidence="3">
    <location>
        <begin position="622"/>
        <end position="634"/>
    </location>
</feature>
<feature type="region of interest" description="Disordered" evidence="3">
    <location>
        <begin position="1114"/>
        <end position="1187"/>
    </location>
</feature>
<feature type="compositionally biased region" description="Polar residues" evidence="3">
    <location>
        <begin position="1141"/>
        <end position="1154"/>
    </location>
</feature>
<feature type="region of interest" description="Disordered" evidence="3">
    <location>
        <begin position="1"/>
        <end position="25"/>
    </location>
</feature>
<evidence type="ECO:0000259" key="4">
    <source>
        <dbReference type="Pfam" id="PF00270"/>
    </source>
</evidence>
<evidence type="ECO:0000256" key="3">
    <source>
        <dbReference type="SAM" id="MobiDB-lite"/>
    </source>
</evidence>
<dbReference type="SUPFAM" id="SSF52540">
    <property type="entry name" value="P-loop containing nucleoside triphosphate hydrolases"/>
    <property type="match status" value="1"/>
</dbReference>
<gene>
    <name evidence="5" type="ORF">FPOA_12029</name>
</gene>
<dbReference type="GO" id="GO:0043138">
    <property type="term" value="F:3'-5' DNA helicase activity"/>
    <property type="evidence" value="ECO:0007669"/>
    <property type="project" value="TreeGrafter"/>
</dbReference>
<dbReference type="STRING" id="36050.A0A1B8AAN6"/>
<dbReference type="GO" id="GO:0009378">
    <property type="term" value="F:four-way junction helicase activity"/>
    <property type="evidence" value="ECO:0007669"/>
    <property type="project" value="TreeGrafter"/>
</dbReference>
<evidence type="ECO:0000313" key="5">
    <source>
        <dbReference type="EMBL" id="OBS17541.1"/>
    </source>
</evidence>
<name>A0A1B8AAN6_FUSPO</name>
<evidence type="ECO:0000256" key="2">
    <source>
        <dbReference type="SAM" id="Coils"/>
    </source>
</evidence>
<dbReference type="EMBL" id="LYXU01000014">
    <property type="protein sequence ID" value="OBS17541.1"/>
    <property type="molecule type" value="Genomic_DNA"/>
</dbReference>
<dbReference type="GO" id="GO:0005694">
    <property type="term" value="C:chromosome"/>
    <property type="evidence" value="ECO:0007669"/>
    <property type="project" value="TreeGrafter"/>
</dbReference>
<feature type="compositionally biased region" description="Polar residues" evidence="3">
    <location>
        <begin position="1122"/>
        <end position="1133"/>
    </location>
</feature>
<protein>
    <recommendedName>
        <fullName evidence="4">DEAD/DEAH-box helicase domain-containing protein</fullName>
    </recommendedName>
</protein>
<feature type="compositionally biased region" description="Polar residues" evidence="3">
    <location>
        <begin position="1027"/>
        <end position="1046"/>
    </location>
</feature>
<feature type="region of interest" description="Disordered" evidence="3">
    <location>
        <begin position="1018"/>
        <end position="1086"/>
    </location>
</feature>
<sequence>MQGHYRNEHGWSNPQGRGRRIMHQPMNPSEVPWRIGVQSQQLFRNGSASGWFEVGFGAPATQTADEAAMMERTVRAMKQKQEQFEREDKECIKAADAKTDANAWLERVGWADHLQGLDPEAMRQLTDPVGEEEHVLQLIQDSIMRVMLQARITATPSTVGSQALFEVQRKEVDKKPRRPFDNRVEDDTWARYTAVWSKLICYIYRAEALEDDKKPGFKLTKQQGDRIDALESMIQEHIQDPEANPLDEDEMDQLTLQLVIALLDHRLTAEVARLQREKDLDEEEAEEEAASMFRIVREKVQKFMTVTSKETYAEPTPMDWIYEARTYGMYIRFNTPAGGTVDWDGDRIKYRKTRFRMSQLTEMLHALTREAREHLATLTMVDDVDQLPRIPWLAVEDDHSEDRVGYSFLSDERNHEWVKKGNDWVMNQIIDTQPHGQGQARRKVWIDNGRRDGKPFQARAVQSYGQTFNGFMERMFMLMYMMSQPGRVTEITGIRHQNTMNGGVRNILAHNGMMCIVTLYHKGFRLTGQAKVIHRYLPRAVGELLVWYLWLVLPFWQQVQGVVKDAVIRSPFMWPDEVVRKAEESIMQEREARRAALERQSQNGGMHNEDDDDGGEGGGRGDGNRVIENPHDPDNPGNADDIGFQSWVQERKWTSDRVRRIIQRHSRRLLGVTLGISSWRQIAIAIARRYLNGAFKESTLDGDDEEDDLDDNPVDLQAGHGTHVAGMVYARELQQGLFSTASMRDKFRAVSRQWHRLFEFQDSEESGTLLAIRRKRAPYDTEREHNRMQRFRRLQQVDVAGQLRQMMGPSAAFRGQQETVIRAIIRGESPIVQIAGTGEGKSMSFLLPAYCANDNGGTTIVIVPLVSLRDDLHGRCEKSEIGTYVWKSREGHQIAPIVFVTPESAVTKEFGDYVNRLHARMGRRAFTNPYKVESESERARNRRRRQQQKHRSLVRQECAVYPDIRVINSVHGQVPPEDASRNGLMHTGAAITLPARQTVPSAPALAINVRAEARPSLCVDEHPPSYPTASDSTNDQAVPSLTGQPTETRHDAEQVAAHIDAPPRLRPWSAGQLVPPATRTPRGCTPESTRALTRLRVQRYRNRLHRLRIPPTLPSVARTDRLPSTPSRESNSGAMIDDHQSQFITRASGPSASTRRGRADPQTCPARSCTGSSRYPSGPIASDVGRNRNETLDGFIEALQHQDTESNPDVLDLHEIAYDQAFRTFFHSKCNCENEFEVNEPEHTCSLRESVQYIQSSLPPLPTVFGEAGSYDPGSSFRQWRDFLSNKPSHPLSFRKSQMQLLPESEPELVLCRQWDIDSIWLGATGLQAIRPPNNFHLSFLPSLALNLSCDQVIQPHGLDLAKTRHIKFGAFNTHSVHFSVFLFFPCAAPDSTSATRNALSLERQKDLYDHIIIPAACEAISDPCRQEMPRTYDIAYAKSRSFQERPGNNRWRPDDVNRAVHLQYTIPAEDLPLFWTLVVSKADEFQLTTKSGETVPYFKGPRLLFQSHDLKNTFGKETLNASLDDFESSVLQALDLAYLDIHSCWIDIGARDYVASDPPHSAARRGPFTVLWKSQCHSYLHEQISRIAPESRSNAVKFQKFLLRDIGDYQVEAKRTRATNAGHPHERRPGVIRAKAYSCHKELFSVMFSDYEIFGSGFLPLLALSESMLSDLSANNRGRRQASNTTQICRGAPLKAWEANKRHLRATSNSTALANYGVRKEMTFRLDVILRMWHRGYFEPNRSPHVGNRSFKVLDASSDGEHDPFWVVSTRDMNDYVFTQAARFILPLDHLFQEASLRTTISPPALILAFYTAQLFCRLLTYALASKERFPYDNWIWLPQWTVQTRRKPNIQLLLERRGLGLDMAIEDAGMLWIPPSSLDW</sequence>
<dbReference type="GO" id="GO:0003676">
    <property type="term" value="F:nucleic acid binding"/>
    <property type="evidence" value="ECO:0007669"/>
    <property type="project" value="InterPro"/>
</dbReference>
<keyword evidence="6" id="KW-1185">Reference proteome</keyword>
<dbReference type="GO" id="GO:0005524">
    <property type="term" value="F:ATP binding"/>
    <property type="evidence" value="ECO:0007669"/>
    <property type="project" value="InterPro"/>
</dbReference>
<comment type="caution">
    <text evidence="5">The sequence shown here is derived from an EMBL/GenBank/DDBJ whole genome shotgun (WGS) entry which is preliminary data.</text>
</comment>
<feature type="region of interest" description="Disordered" evidence="3">
    <location>
        <begin position="929"/>
        <end position="953"/>
    </location>
</feature>
<feature type="region of interest" description="Disordered" evidence="3">
    <location>
        <begin position="590"/>
        <end position="642"/>
    </location>
</feature>
<proteinExistence type="inferred from homology"/>
<dbReference type="InterPro" id="IPR011545">
    <property type="entry name" value="DEAD/DEAH_box_helicase_dom"/>
</dbReference>
<feature type="compositionally biased region" description="Basic residues" evidence="3">
    <location>
        <begin position="940"/>
        <end position="953"/>
    </location>
</feature>
<dbReference type="Gene3D" id="3.40.50.300">
    <property type="entry name" value="P-loop containing nucleotide triphosphate hydrolases"/>
    <property type="match status" value="1"/>
</dbReference>
<reference evidence="5 6" key="1">
    <citation type="submission" date="2016-06" db="EMBL/GenBank/DDBJ databases">
        <title>Living apart together: crosstalk between the core and supernumerary genomes in a fungal plant pathogen.</title>
        <authorList>
            <person name="Vanheule A."/>
            <person name="Audenaert K."/>
            <person name="Warris S."/>
            <person name="Van De Geest H."/>
            <person name="Schijlen E."/>
            <person name="Hofte M."/>
            <person name="De Saeger S."/>
            <person name="Haesaert G."/>
            <person name="Waalwijk C."/>
            <person name="Van Der Lee T."/>
        </authorList>
    </citation>
    <scope>NUCLEOTIDE SEQUENCE [LARGE SCALE GENOMIC DNA]</scope>
    <source>
        <strain evidence="5 6">2516</strain>
    </source>
</reference>
<dbReference type="Proteomes" id="UP000091967">
    <property type="component" value="Unassembled WGS sequence"/>
</dbReference>
<feature type="domain" description="DEAD/DEAH-box helicase" evidence="4">
    <location>
        <begin position="816"/>
        <end position="881"/>
    </location>
</feature>
<organism evidence="5 6">
    <name type="scientific">Fusarium poae</name>
    <dbReference type="NCBI Taxonomy" id="36050"/>
    <lineage>
        <taxon>Eukaryota</taxon>
        <taxon>Fungi</taxon>
        <taxon>Dikarya</taxon>
        <taxon>Ascomycota</taxon>
        <taxon>Pezizomycotina</taxon>
        <taxon>Sordariomycetes</taxon>
        <taxon>Hypocreomycetidae</taxon>
        <taxon>Hypocreales</taxon>
        <taxon>Nectriaceae</taxon>
        <taxon>Fusarium</taxon>
    </lineage>
</organism>
<dbReference type="GO" id="GO:0000724">
    <property type="term" value="P:double-strand break repair via homologous recombination"/>
    <property type="evidence" value="ECO:0007669"/>
    <property type="project" value="TreeGrafter"/>
</dbReference>
<feature type="coiled-coil region" evidence="2">
    <location>
        <begin position="264"/>
        <end position="291"/>
    </location>
</feature>
<evidence type="ECO:0000313" key="6">
    <source>
        <dbReference type="Proteomes" id="UP000091967"/>
    </source>
</evidence>
<dbReference type="PANTHER" id="PTHR13710:SF154">
    <property type="entry name" value="RECQ HELICASE, PUTATIVE (AFU_ORTHOLOGUE AFUA_6G14720)-RELATED"/>
    <property type="match status" value="1"/>
</dbReference>
<evidence type="ECO:0000256" key="1">
    <source>
        <dbReference type="ARBA" id="ARBA00005446"/>
    </source>
</evidence>